<keyword evidence="5" id="KW-1185">Reference proteome</keyword>
<dbReference type="GO" id="GO:0003677">
    <property type="term" value="F:DNA binding"/>
    <property type="evidence" value="ECO:0007669"/>
    <property type="project" value="UniProtKB-UniRule"/>
</dbReference>
<evidence type="ECO:0000313" key="4">
    <source>
        <dbReference type="EMBL" id="APG04246.1"/>
    </source>
</evidence>
<dbReference type="RefSeq" id="WP_046967902.1">
    <property type="nucleotide sequence ID" value="NZ_CP017480.1"/>
</dbReference>
<dbReference type="STRING" id="1440763.BJI69_10300"/>
<sequence length="199" mass="21173">MRVSKEKSAENREALLAAASRLFREKGVDGVGVAEVAKEAGLTHGALYAHFPSKDLLAAEAFSHGFAQRMDRARAWAGDRHPSFEEYLDGLYTTRQRDDLTTSCPMTASASDVGRQGEALSRSFAQAFEEEVSMMAGAIDETVPQDVRRQLAVASIAAQIGAIAVSRAVAKTDAALSDEVLLATRDAIAAAFAARTAVV</sequence>
<dbReference type="PANTHER" id="PTHR47506:SF7">
    <property type="entry name" value="TRANSCRIPTIONAL REGULATORY PROTEIN"/>
    <property type="match status" value="1"/>
</dbReference>
<accession>A0A0G9HCA8</accession>
<dbReference type="Gene3D" id="1.10.357.10">
    <property type="entry name" value="Tetracycline Repressor, domain 2"/>
    <property type="match status" value="1"/>
</dbReference>
<evidence type="ECO:0000256" key="2">
    <source>
        <dbReference type="ARBA" id="ARBA00023125"/>
    </source>
</evidence>
<dbReference type="PATRIC" id="fig|1440763.5.peg.2194"/>
<dbReference type="Proteomes" id="UP000182987">
    <property type="component" value="Chromosome"/>
</dbReference>
<dbReference type="InterPro" id="IPR036271">
    <property type="entry name" value="Tet_transcr_reg_TetR-rel_C_sf"/>
</dbReference>
<dbReference type="Gene3D" id="1.10.10.60">
    <property type="entry name" value="Homeodomain-like"/>
    <property type="match status" value="1"/>
</dbReference>
<name>A0A0G9HCA8_9GAMM</name>
<gene>
    <name evidence="4" type="ORF">BJI69_10300</name>
</gene>
<dbReference type="AlphaFoldDB" id="A0A0G9HCA8"/>
<dbReference type="SUPFAM" id="SSF48498">
    <property type="entry name" value="Tetracyclin repressor-like, C-terminal domain"/>
    <property type="match status" value="1"/>
</dbReference>
<proteinExistence type="predicted"/>
<protein>
    <submittedName>
        <fullName evidence="4">TetR family transcriptional regulator</fullName>
    </submittedName>
</protein>
<dbReference type="PROSITE" id="PS50977">
    <property type="entry name" value="HTH_TETR_2"/>
    <property type="match status" value="1"/>
</dbReference>
<dbReference type="KEGG" id="lrz:BJI69_10300"/>
<evidence type="ECO:0000256" key="1">
    <source>
        <dbReference type="ARBA" id="ARBA00023015"/>
    </source>
</evidence>
<dbReference type="OrthoDB" id="9798857at2"/>
<dbReference type="PANTHER" id="PTHR47506">
    <property type="entry name" value="TRANSCRIPTIONAL REGULATORY PROTEIN"/>
    <property type="match status" value="1"/>
</dbReference>
<evidence type="ECO:0000256" key="3">
    <source>
        <dbReference type="ARBA" id="ARBA00023163"/>
    </source>
</evidence>
<dbReference type="InterPro" id="IPR009057">
    <property type="entry name" value="Homeodomain-like_sf"/>
</dbReference>
<dbReference type="EMBL" id="CP017480">
    <property type="protein sequence ID" value="APG04246.1"/>
    <property type="molecule type" value="Genomic_DNA"/>
</dbReference>
<keyword evidence="3" id="KW-0804">Transcription</keyword>
<dbReference type="Pfam" id="PF00440">
    <property type="entry name" value="TetR_N"/>
    <property type="match status" value="1"/>
</dbReference>
<dbReference type="SUPFAM" id="SSF46689">
    <property type="entry name" value="Homeodomain-like"/>
    <property type="match status" value="1"/>
</dbReference>
<keyword evidence="2" id="KW-0238">DNA-binding</keyword>
<evidence type="ECO:0000313" key="5">
    <source>
        <dbReference type="Proteomes" id="UP000182987"/>
    </source>
</evidence>
<dbReference type="InterPro" id="IPR001647">
    <property type="entry name" value="HTH_TetR"/>
</dbReference>
<keyword evidence="1" id="KW-0805">Transcription regulation</keyword>
<organism evidence="4 5">
    <name type="scientific">Luteibacter rhizovicinus DSM 16549</name>
    <dbReference type="NCBI Taxonomy" id="1440763"/>
    <lineage>
        <taxon>Bacteria</taxon>
        <taxon>Pseudomonadati</taxon>
        <taxon>Pseudomonadota</taxon>
        <taxon>Gammaproteobacteria</taxon>
        <taxon>Lysobacterales</taxon>
        <taxon>Rhodanobacteraceae</taxon>
        <taxon>Luteibacter</taxon>
    </lineage>
</organism>
<reference evidence="5" key="1">
    <citation type="submission" date="2016-09" db="EMBL/GenBank/DDBJ databases">
        <authorList>
            <person name="Lysoe E."/>
        </authorList>
    </citation>
    <scope>NUCLEOTIDE SEQUENCE [LARGE SCALE GENOMIC DNA]</scope>
    <source>
        <strain evidence="5">LJ96T</strain>
    </source>
</reference>
<dbReference type="PRINTS" id="PR00455">
    <property type="entry name" value="HTHTETR"/>
</dbReference>